<keyword evidence="4 6" id="KW-1133">Transmembrane helix</keyword>
<keyword evidence="9" id="KW-1185">Reference proteome</keyword>
<dbReference type="Pfam" id="PF12823">
    <property type="entry name" value="DUF3817"/>
    <property type="match status" value="1"/>
</dbReference>
<keyword evidence="5 6" id="KW-0472">Membrane</keyword>
<sequence>MLTTALGRLRLIGAIEGLSFLILLGIAMPLKYAFEMPQAVTTVGQLHGLFFVLYLLAIANAAFVHRWSMGKIGLAIIAAFVPFGPFLFDLRLRKEQRPTIPQ</sequence>
<accession>A0A7X3CW16</accession>
<name>A0A7X3CW16_9BACL</name>
<dbReference type="EMBL" id="WNZX01000030">
    <property type="protein sequence ID" value="MUG73674.1"/>
    <property type="molecule type" value="Genomic_DNA"/>
</dbReference>
<feature type="transmembrane region" description="Helical" evidence="6">
    <location>
        <begin position="12"/>
        <end position="34"/>
    </location>
</feature>
<feature type="domain" description="DUF3817" evidence="7">
    <location>
        <begin position="7"/>
        <end position="94"/>
    </location>
</feature>
<comment type="subcellular location">
    <subcellularLocation>
        <location evidence="1">Cell membrane</location>
        <topology evidence="1">Multi-pass membrane protein</topology>
    </subcellularLocation>
</comment>
<evidence type="ECO:0000256" key="1">
    <source>
        <dbReference type="ARBA" id="ARBA00004651"/>
    </source>
</evidence>
<evidence type="ECO:0000313" key="8">
    <source>
        <dbReference type="EMBL" id="MUG73674.1"/>
    </source>
</evidence>
<evidence type="ECO:0000256" key="2">
    <source>
        <dbReference type="ARBA" id="ARBA00022475"/>
    </source>
</evidence>
<dbReference type="InterPro" id="IPR023845">
    <property type="entry name" value="DUF3817_TM"/>
</dbReference>
<protein>
    <submittedName>
        <fullName evidence="8">DUF3817 domain-containing protein</fullName>
    </submittedName>
</protein>
<dbReference type="AlphaFoldDB" id="A0A7X3CW16"/>
<keyword evidence="2" id="KW-1003">Cell membrane</keyword>
<evidence type="ECO:0000259" key="7">
    <source>
        <dbReference type="Pfam" id="PF12823"/>
    </source>
</evidence>
<proteinExistence type="predicted"/>
<comment type="caution">
    <text evidence="8">The sequence shown here is derived from an EMBL/GenBank/DDBJ whole genome shotgun (WGS) entry which is preliminary data.</text>
</comment>
<gene>
    <name evidence="8" type="ORF">GNP93_23920</name>
</gene>
<feature type="transmembrane region" description="Helical" evidence="6">
    <location>
        <begin position="69"/>
        <end position="88"/>
    </location>
</feature>
<feature type="transmembrane region" description="Helical" evidence="6">
    <location>
        <begin position="46"/>
        <end position="63"/>
    </location>
</feature>
<reference evidence="8 9" key="1">
    <citation type="submission" date="2019-11" db="EMBL/GenBank/DDBJ databases">
        <title>Draft genome sequences of five Paenibacillus species of dairy origin.</title>
        <authorList>
            <person name="Olajide A.M."/>
            <person name="Chen S."/>
            <person name="Lapointe G."/>
        </authorList>
    </citation>
    <scope>NUCLEOTIDE SEQUENCE [LARGE SCALE GENOMIC DNA]</scope>
    <source>
        <strain evidence="8 9">2CS3</strain>
    </source>
</reference>
<dbReference type="PANTHER" id="PTHR40077">
    <property type="entry name" value="MEMBRANE PROTEIN-RELATED"/>
    <property type="match status" value="1"/>
</dbReference>
<keyword evidence="3 6" id="KW-0812">Transmembrane</keyword>
<dbReference type="NCBIfam" id="TIGR03954">
    <property type="entry name" value="integ_memb_HG"/>
    <property type="match status" value="1"/>
</dbReference>
<dbReference type="Proteomes" id="UP000450917">
    <property type="component" value="Unassembled WGS sequence"/>
</dbReference>
<evidence type="ECO:0000256" key="5">
    <source>
        <dbReference type="ARBA" id="ARBA00023136"/>
    </source>
</evidence>
<evidence type="ECO:0000256" key="4">
    <source>
        <dbReference type="ARBA" id="ARBA00022989"/>
    </source>
</evidence>
<evidence type="ECO:0000313" key="9">
    <source>
        <dbReference type="Proteomes" id="UP000450917"/>
    </source>
</evidence>
<evidence type="ECO:0000256" key="6">
    <source>
        <dbReference type="SAM" id="Phobius"/>
    </source>
</evidence>
<dbReference type="GO" id="GO:0005886">
    <property type="term" value="C:plasma membrane"/>
    <property type="evidence" value="ECO:0007669"/>
    <property type="project" value="UniProtKB-SubCell"/>
</dbReference>
<dbReference type="RefSeq" id="WP_054798253.1">
    <property type="nucleotide sequence ID" value="NZ_JARTHJ010000052.1"/>
</dbReference>
<organism evidence="8 9">
    <name type="scientific">Paenibacillus validus</name>
    <dbReference type="NCBI Taxonomy" id="44253"/>
    <lineage>
        <taxon>Bacteria</taxon>
        <taxon>Bacillati</taxon>
        <taxon>Bacillota</taxon>
        <taxon>Bacilli</taxon>
        <taxon>Bacillales</taxon>
        <taxon>Paenibacillaceae</taxon>
        <taxon>Paenibacillus</taxon>
    </lineage>
</organism>
<evidence type="ECO:0000256" key="3">
    <source>
        <dbReference type="ARBA" id="ARBA00022692"/>
    </source>
</evidence>
<dbReference type="PANTHER" id="PTHR40077:SF1">
    <property type="entry name" value="MEMBRANE PROTEIN"/>
    <property type="match status" value="1"/>
</dbReference>